<dbReference type="InterPro" id="IPR040688">
    <property type="entry name" value="SLATT_2"/>
</dbReference>
<comment type="caution">
    <text evidence="3">The sequence shown here is derived from an EMBL/GenBank/DDBJ whole genome shotgun (WGS) entry which is preliminary data.</text>
</comment>
<evidence type="ECO:0000256" key="1">
    <source>
        <dbReference type="SAM" id="Phobius"/>
    </source>
</evidence>
<name>A0A085VZI4_9BACT</name>
<proteinExistence type="predicted"/>
<dbReference type="NCBIfam" id="NF033633">
    <property type="entry name" value="SLATT_2"/>
    <property type="match status" value="1"/>
</dbReference>
<keyword evidence="1" id="KW-0812">Transmembrane</keyword>
<keyword evidence="1" id="KW-1133">Transmembrane helix</keyword>
<keyword evidence="1" id="KW-0472">Membrane</keyword>
<accession>A0A085VZI4</accession>
<evidence type="ECO:0000313" key="4">
    <source>
        <dbReference type="Proteomes" id="UP000028725"/>
    </source>
</evidence>
<dbReference type="EMBL" id="JMCB01000028">
    <property type="protein sequence ID" value="KFE60847.1"/>
    <property type="molecule type" value="Genomic_DNA"/>
</dbReference>
<reference evidence="3 4" key="1">
    <citation type="submission" date="2014-04" db="EMBL/GenBank/DDBJ databases">
        <title>Genome assembly of Hyalangium minutum DSM 14724.</title>
        <authorList>
            <person name="Sharma G."/>
            <person name="Subramanian S."/>
        </authorList>
    </citation>
    <scope>NUCLEOTIDE SEQUENCE [LARGE SCALE GENOMIC DNA]</scope>
    <source>
        <strain evidence="3 4">DSM 14724</strain>
    </source>
</reference>
<dbReference type="AlphaFoldDB" id="A0A085VZI4"/>
<feature type="transmembrane region" description="Helical" evidence="1">
    <location>
        <begin position="99"/>
        <end position="120"/>
    </location>
</feature>
<dbReference type="NCBIfam" id="NF033634">
    <property type="entry name" value="SLATT_1"/>
    <property type="match status" value="1"/>
</dbReference>
<dbReference type="Pfam" id="PF18183">
    <property type="entry name" value="SLATT_2"/>
    <property type="match status" value="1"/>
</dbReference>
<dbReference type="STRING" id="394096.DB31_4760"/>
<evidence type="ECO:0000259" key="2">
    <source>
        <dbReference type="Pfam" id="PF18183"/>
    </source>
</evidence>
<dbReference type="OrthoDB" id="5507841at2"/>
<feature type="domain" description="SMODS and SLOG-associating 2TM effector" evidence="2">
    <location>
        <begin position="21"/>
        <end position="202"/>
    </location>
</feature>
<keyword evidence="4" id="KW-1185">Reference proteome</keyword>
<dbReference type="Proteomes" id="UP000028725">
    <property type="component" value="Unassembled WGS sequence"/>
</dbReference>
<dbReference type="RefSeq" id="WP_044198826.1">
    <property type="nucleotide sequence ID" value="NZ_JMCB01000028.1"/>
</dbReference>
<gene>
    <name evidence="3" type="ORF">DB31_4760</name>
</gene>
<sequence length="299" mass="32751">MANGKIAGSAGPSQKPEKNLQGLVLPVLSQPEQPEEVQELYRIVVDKGREAMGWYSRNMAIRKTWGQRLRMLAIFLTALASVTPILVQLLPNEQAYQKWGLLASVFAVMGATCVGLDNYFGASSGWMRYVSAYQEINSKLEALQFGWARLALMSPTMPKEQRLTAVLDLLQAFIIDVNATVRQETQDWMAEFKGHLAVLEQRMDAQRTALAAAPSAAYGAIKVQVDGSDNLRDSRWRVVLGTGKEIEGTGSSIGVATTLGPGLLSLRLEALLKDGRPLVTEDVTIIKAGEVTLHVFQVH</sequence>
<feature type="transmembrane region" description="Helical" evidence="1">
    <location>
        <begin position="69"/>
        <end position="87"/>
    </location>
</feature>
<protein>
    <recommendedName>
        <fullName evidence="2">SMODS and SLOG-associating 2TM effector domain-containing protein</fullName>
    </recommendedName>
</protein>
<organism evidence="3 4">
    <name type="scientific">Hyalangium minutum</name>
    <dbReference type="NCBI Taxonomy" id="394096"/>
    <lineage>
        <taxon>Bacteria</taxon>
        <taxon>Pseudomonadati</taxon>
        <taxon>Myxococcota</taxon>
        <taxon>Myxococcia</taxon>
        <taxon>Myxococcales</taxon>
        <taxon>Cystobacterineae</taxon>
        <taxon>Archangiaceae</taxon>
        <taxon>Hyalangium</taxon>
    </lineage>
</organism>
<evidence type="ECO:0000313" key="3">
    <source>
        <dbReference type="EMBL" id="KFE60847.1"/>
    </source>
</evidence>